<dbReference type="PANTHER" id="PTHR22617:SF43">
    <property type="entry name" value="PROTEIN PILI"/>
    <property type="match status" value="1"/>
</dbReference>
<organism evidence="2 3">
    <name type="scientific">Spongiibacter pelagi</name>
    <dbReference type="NCBI Taxonomy" id="2760804"/>
    <lineage>
        <taxon>Bacteria</taxon>
        <taxon>Pseudomonadati</taxon>
        <taxon>Pseudomonadota</taxon>
        <taxon>Gammaproteobacteria</taxon>
        <taxon>Cellvibrionales</taxon>
        <taxon>Spongiibacteraceae</taxon>
        <taxon>Spongiibacter</taxon>
    </lineage>
</organism>
<dbReference type="EMBL" id="JACXLD010000001">
    <property type="protein sequence ID" value="MBD2857382.1"/>
    <property type="molecule type" value="Genomic_DNA"/>
</dbReference>
<dbReference type="PROSITE" id="PS50851">
    <property type="entry name" value="CHEW"/>
    <property type="match status" value="1"/>
</dbReference>
<keyword evidence="3" id="KW-1185">Reference proteome</keyword>
<dbReference type="InterPro" id="IPR002545">
    <property type="entry name" value="CheW-lke_dom"/>
</dbReference>
<dbReference type="Gene3D" id="2.40.50.180">
    <property type="entry name" value="CheA-289, Domain 4"/>
    <property type="match status" value="1"/>
</dbReference>
<dbReference type="GO" id="GO:0006935">
    <property type="term" value="P:chemotaxis"/>
    <property type="evidence" value="ECO:0007669"/>
    <property type="project" value="InterPro"/>
</dbReference>
<comment type="caution">
    <text evidence="2">The sequence shown here is derived from an EMBL/GenBank/DDBJ whole genome shotgun (WGS) entry which is preliminary data.</text>
</comment>
<dbReference type="PANTHER" id="PTHR22617">
    <property type="entry name" value="CHEMOTAXIS SENSOR HISTIDINE KINASE-RELATED"/>
    <property type="match status" value="1"/>
</dbReference>
<dbReference type="GO" id="GO:0005829">
    <property type="term" value="C:cytosol"/>
    <property type="evidence" value="ECO:0007669"/>
    <property type="project" value="TreeGrafter"/>
</dbReference>
<proteinExistence type="predicted"/>
<dbReference type="AlphaFoldDB" id="A0A927C010"/>
<protein>
    <submittedName>
        <fullName evidence="2">Purine-binding chemotaxis protein CheW</fullName>
    </submittedName>
</protein>
<dbReference type="GO" id="GO:0007165">
    <property type="term" value="P:signal transduction"/>
    <property type="evidence" value="ECO:0007669"/>
    <property type="project" value="InterPro"/>
</dbReference>
<dbReference type="Gene3D" id="2.30.30.40">
    <property type="entry name" value="SH3 Domains"/>
    <property type="match status" value="1"/>
</dbReference>
<dbReference type="RefSeq" id="WP_190761639.1">
    <property type="nucleotide sequence ID" value="NZ_JACXLD010000001.1"/>
</dbReference>
<evidence type="ECO:0000313" key="3">
    <source>
        <dbReference type="Proteomes" id="UP000610558"/>
    </source>
</evidence>
<reference evidence="2" key="1">
    <citation type="submission" date="2020-09" db="EMBL/GenBank/DDBJ databases">
        <authorList>
            <person name="Yoon J.-W."/>
        </authorList>
    </citation>
    <scope>NUCLEOTIDE SEQUENCE</scope>
    <source>
        <strain evidence="2">KMU-158</strain>
    </source>
</reference>
<dbReference type="InterPro" id="IPR039315">
    <property type="entry name" value="CheW"/>
</dbReference>
<dbReference type="InterPro" id="IPR036061">
    <property type="entry name" value="CheW-like_dom_sf"/>
</dbReference>
<dbReference type="SMART" id="SM00260">
    <property type="entry name" value="CheW"/>
    <property type="match status" value="1"/>
</dbReference>
<sequence>MDVSLSPFEYLRSLSQLAGEGQQRSPSLNQPVENLWSGVGFALAGHSFVVPMGEVSEVLVEPNVTRIPGVKTWVKGVANIRGRLLPMIDLGAFLGLESRSHRNRRVLVCENDDFLVGLLVDEVLGMQYFQRRTYFDSNEDLPAELGRFIQGGYRVGENAQTWLLFKIARLFDDYEFLNVAA</sequence>
<evidence type="ECO:0000259" key="1">
    <source>
        <dbReference type="PROSITE" id="PS50851"/>
    </source>
</evidence>
<name>A0A927C010_9GAMM</name>
<dbReference type="SUPFAM" id="SSF50341">
    <property type="entry name" value="CheW-like"/>
    <property type="match status" value="1"/>
</dbReference>
<dbReference type="Proteomes" id="UP000610558">
    <property type="component" value="Unassembled WGS sequence"/>
</dbReference>
<feature type="domain" description="CheW-like" evidence="1">
    <location>
        <begin position="35"/>
        <end position="176"/>
    </location>
</feature>
<evidence type="ECO:0000313" key="2">
    <source>
        <dbReference type="EMBL" id="MBD2857382.1"/>
    </source>
</evidence>
<dbReference type="Pfam" id="PF01584">
    <property type="entry name" value="CheW"/>
    <property type="match status" value="1"/>
</dbReference>
<gene>
    <name evidence="2" type="ORF">IB286_00080</name>
</gene>
<accession>A0A927C010</accession>